<dbReference type="FunFam" id="3.10.50.10:FF:000005">
    <property type="entry name" value="Endochitinase B1"/>
    <property type="match status" value="1"/>
</dbReference>
<keyword evidence="13" id="KW-0472">Membrane</keyword>
<dbReference type="GO" id="GO:0006032">
    <property type="term" value="P:chitin catabolic process"/>
    <property type="evidence" value="ECO:0007669"/>
    <property type="project" value="UniProtKB-KW"/>
</dbReference>
<keyword evidence="13" id="KW-0812">Transmembrane</keyword>
<keyword evidence="5" id="KW-0964">Secreted</keyword>
<dbReference type="InterPro" id="IPR001223">
    <property type="entry name" value="Glyco_hydro18_cat"/>
</dbReference>
<evidence type="ECO:0000259" key="14">
    <source>
        <dbReference type="PROSITE" id="PS51910"/>
    </source>
</evidence>
<comment type="catalytic activity">
    <reaction evidence="1">
        <text>Random endo-hydrolysis of N-acetyl-beta-D-glucosaminide (1-&gt;4)-beta-linkages in chitin and chitodextrins.</text>
        <dbReference type="EC" id="3.2.1.14"/>
    </reaction>
</comment>
<keyword evidence="9" id="KW-0119">Carbohydrate metabolism</keyword>
<evidence type="ECO:0000256" key="11">
    <source>
        <dbReference type="ARBA" id="ARBA00023326"/>
    </source>
</evidence>
<evidence type="ECO:0000256" key="7">
    <source>
        <dbReference type="ARBA" id="ARBA00023024"/>
    </source>
</evidence>
<dbReference type="FunFam" id="3.20.20.80:FF:000095">
    <property type="entry name" value="Endochitinase B1"/>
    <property type="match status" value="1"/>
</dbReference>
<dbReference type="CDD" id="cd06548">
    <property type="entry name" value="GH18_chitinase"/>
    <property type="match status" value="1"/>
</dbReference>
<feature type="transmembrane region" description="Helical" evidence="13">
    <location>
        <begin position="7"/>
        <end position="27"/>
    </location>
</feature>
<keyword evidence="7" id="KW-0146">Chitin degradation</keyword>
<evidence type="ECO:0000256" key="10">
    <source>
        <dbReference type="ARBA" id="ARBA00023295"/>
    </source>
</evidence>
<evidence type="ECO:0000313" key="16">
    <source>
        <dbReference type="Proteomes" id="UP001302745"/>
    </source>
</evidence>
<dbReference type="InterPro" id="IPR017853">
    <property type="entry name" value="GH"/>
</dbReference>
<gene>
    <name evidence="15" type="ORF">C8A00DRAFT_13323</name>
</gene>
<keyword evidence="6 12" id="KW-0378">Hydrolase</keyword>
<proteinExistence type="inferred from homology"/>
<comment type="subcellular location">
    <subcellularLocation>
        <location evidence="2">Secreted</location>
    </subcellularLocation>
</comment>
<evidence type="ECO:0000256" key="13">
    <source>
        <dbReference type="SAM" id="Phobius"/>
    </source>
</evidence>
<dbReference type="PROSITE" id="PS01095">
    <property type="entry name" value="GH18_1"/>
    <property type="match status" value="1"/>
</dbReference>
<keyword evidence="13" id="KW-1133">Transmembrane helix</keyword>
<dbReference type="GO" id="GO:0000272">
    <property type="term" value="P:polysaccharide catabolic process"/>
    <property type="evidence" value="ECO:0007669"/>
    <property type="project" value="UniProtKB-KW"/>
</dbReference>
<keyword evidence="16" id="KW-1185">Reference proteome</keyword>
<comment type="caution">
    <text evidence="15">The sequence shown here is derived from an EMBL/GenBank/DDBJ whole genome shotgun (WGS) entry which is preliminary data.</text>
</comment>
<dbReference type="Pfam" id="PF00704">
    <property type="entry name" value="Glyco_hydro_18"/>
    <property type="match status" value="1"/>
</dbReference>
<dbReference type="PROSITE" id="PS51910">
    <property type="entry name" value="GH18_2"/>
    <property type="match status" value="1"/>
</dbReference>
<dbReference type="EMBL" id="MU856883">
    <property type="protein sequence ID" value="KAK4155681.1"/>
    <property type="molecule type" value="Genomic_DNA"/>
</dbReference>
<dbReference type="InterPro" id="IPR011583">
    <property type="entry name" value="Chitinase_II/V-like_cat"/>
</dbReference>
<organism evidence="15 16">
    <name type="scientific">Chaetomidium leptoderma</name>
    <dbReference type="NCBI Taxonomy" id="669021"/>
    <lineage>
        <taxon>Eukaryota</taxon>
        <taxon>Fungi</taxon>
        <taxon>Dikarya</taxon>
        <taxon>Ascomycota</taxon>
        <taxon>Pezizomycotina</taxon>
        <taxon>Sordariomycetes</taxon>
        <taxon>Sordariomycetidae</taxon>
        <taxon>Sordariales</taxon>
        <taxon>Chaetomiaceae</taxon>
        <taxon>Chaetomidium</taxon>
    </lineage>
</organism>
<dbReference type="InterPro" id="IPR050314">
    <property type="entry name" value="Glycosyl_Hydrlase_18"/>
</dbReference>
<dbReference type="Gene3D" id="3.20.20.80">
    <property type="entry name" value="Glycosidases"/>
    <property type="match status" value="1"/>
</dbReference>
<dbReference type="SUPFAM" id="SSF54556">
    <property type="entry name" value="Chitinase insertion domain"/>
    <property type="match status" value="1"/>
</dbReference>
<protein>
    <recommendedName>
        <fullName evidence="4">chitinase</fullName>
        <ecNumber evidence="4">3.2.1.14</ecNumber>
    </recommendedName>
</protein>
<dbReference type="SMART" id="SM00636">
    <property type="entry name" value="Glyco_18"/>
    <property type="match status" value="1"/>
</dbReference>
<evidence type="ECO:0000313" key="15">
    <source>
        <dbReference type="EMBL" id="KAK4155681.1"/>
    </source>
</evidence>
<reference evidence="15" key="1">
    <citation type="journal article" date="2023" name="Mol. Phylogenet. Evol.">
        <title>Genome-scale phylogeny and comparative genomics of the fungal order Sordariales.</title>
        <authorList>
            <person name="Hensen N."/>
            <person name="Bonometti L."/>
            <person name="Westerberg I."/>
            <person name="Brannstrom I.O."/>
            <person name="Guillou S."/>
            <person name="Cros-Aarteil S."/>
            <person name="Calhoun S."/>
            <person name="Haridas S."/>
            <person name="Kuo A."/>
            <person name="Mondo S."/>
            <person name="Pangilinan J."/>
            <person name="Riley R."/>
            <person name="LaButti K."/>
            <person name="Andreopoulos B."/>
            <person name="Lipzen A."/>
            <person name="Chen C."/>
            <person name="Yan M."/>
            <person name="Daum C."/>
            <person name="Ng V."/>
            <person name="Clum A."/>
            <person name="Steindorff A."/>
            <person name="Ohm R.A."/>
            <person name="Martin F."/>
            <person name="Silar P."/>
            <person name="Natvig D.O."/>
            <person name="Lalanne C."/>
            <person name="Gautier V."/>
            <person name="Ament-Velasquez S.L."/>
            <person name="Kruys A."/>
            <person name="Hutchinson M.I."/>
            <person name="Powell A.J."/>
            <person name="Barry K."/>
            <person name="Miller A.N."/>
            <person name="Grigoriev I.V."/>
            <person name="Debuchy R."/>
            <person name="Gladieux P."/>
            <person name="Hiltunen Thoren M."/>
            <person name="Johannesson H."/>
        </authorList>
    </citation>
    <scope>NUCLEOTIDE SEQUENCE</scope>
    <source>
        <strain evidence="15">CBS 538.74</strain>
    </source>
</reference>
<evidence type="ECO:0000256" key="9">
    <source>
        <dbReference type="ARBA" id="ARBA00023277"/>
    </source>
</evidence>
<evidence type="ECO:0000256" key="4">
    <source>
        <dbReference type="ARBA" id="ARBA00012729"/>
    </source>
</evidence>
<dbReference type="SUPFAM" id="SSF51445">
    <property type="entry name" value="(Trans)glycosidases"/>
    <property type="match status" value="1"/>
</dbReference>
<dbReference type="PANTHER" id="PTHR11177">
    <property type="entry name" value="CHITINASE"/>
    <property type="match status" value="1"/>
</dbReference>
<dbReference type="Gene3D" id="3.10.50.10">
    <property type="match status" value="1"/>
</dbReference>
<dbReference type="GO" id="GO:0008061">
    <property type="term" value="F:chitin binding"/>
    <property type="evidence" value="ECO:0007669"/>
    <property type="project" value="InterPro"/>
</dbReference>
<accession>A0AAN6VRU6</accession>
<keyword evidence="10 12" id="KW-0326">Glycosidase</keyword>
<dbReference type="AlphaFoldDB" id="A0AAN6VRU6"/>
<dbReference type="GO" id="GO:0005576">
    <property type="term" value="C:extracellular region"/>
    <property type="evidence" value="ECO:0007669"/>
    <property type="project" value="UniProtKB-SubCell"/>
</dbReference>
<dbReference type="Proteomes" id="UP001302745">
    <property type="component" value="Unassembled WGS sequence"/>
</dbReference>
<evidence type="ECO:0000256" key="12">
    <source>
        <dbReference type="RuleBase" id="RU000489"/>
    </source>
</evidence>
<evidence type="ECO:0000256" key="5">
    <source>
        <dbReference type="ARBA" id="ARBA00022525"/>
    </source>
</evidence>
<dbReference type="InterPro" id="IPR029070">
    <property type="entry name" value="Chitinase_insertion_sf"/>
</dbReference>
<dbReference type="InterPro" id="IPR001579">
    <property type="entry name" value="Glyco_hydro_18_chit_AS"/>
</dbReference>
<dbReference type="PANTHER" id="PTHR11177:SF317">
    <property type="entry name" value="CHITINASE 12-RELATED"/>
    <property type="match status" value="1"/>
</dbReference>
<keyword evidence="8" id="KW-0325">Glycoprotein</keyword>
<name>A0AAN6VRU6_9PEZI</name>
<keyword evidence="11" id="KW-0624">Polysaccharide degradation</keyword>
<evidence type="ECO:0000256" key="2">
    <source>
        <dbReference type="ARBA" id="ARBA00004613"/>
    </source>
</evidence>
<evidence type="ECO:0000256" key="1">
    <source>
        <dbReference type="ARBA" id="ARBA00000822"/>
    </source>
</evidence>
<evidence type="ECO:0000256" key="6">
    <source>
        <dbReference type="ARBA" id="ARBA00022801"/>
    </source>
</evidence>
<feature type="domain" description="GH18" evidence="14">
    <location>
        <begin position="58"/>
        <end position="432"/>
    </location>
</feature>
<evidence type="ECO:0000256" key="8">
    <source>
        <dbReference type="ARBA" id="ARBA00023180"/>
    </source>
</evidence>
<evidence type="ECO:0000256" key="3">
    <source>
        <dbReference type="ARBA" id="ARBA00008682"/>
    </source>
</evidence>
<dbReference type="GO" id="GO:0008843">
    <property type="term" value="F:endochitinase activity"/>
    <property type="evidence" value="ECO:0007669"/>
    <property type="project" value="UniProtKB-EC"/>
</dbReference>
<comment type="similarity">
    <text evidence="3">Belongs to the glycosyl hydrolase 18 family. Chitinase class V subfamily.</text>
</comment>
<reference evidence="15" key="2">
    <citation type="submission" date="2023-05" db="EMBL/GenBank/DDBJ databases">
        <authorList>
            <consortium name="Lawrence Berkeley National Laboratory"/>
            <person name="Steindorff A."/>
            <person name="Hensen N."/>
            <person name="Bonometti L."/>
            <person name="Westerberg I."/>
            <person name="Brannstrom I.O."/>
            <person name="Guillou S."/>
            <person name="Cros-Aarteil S."/>
            <person name="Calhoun S."/>
            <person name="Haridas S."/>
            <person name="Kuo A."/>
            <person name="Mondo S."/>
            <person name="Pangilinan J."/>
            <person name="Riley R."/>
            <person name="Labutti K."/>
            <person name="Andreopoulos B."/>
            <person name="Lipzen A."/>
            <person name="Chen C."/>
            <person name="Yanf M."/>
            <person name="Daum C."/>
            <person name="Ng V."/>
            <person name="Clum A."/>
            <person name="Ohm R."/>
            <person name="Martin F."/>
            <person name="Silar P."/>
            <person name="Natvig D."/>
            <person name="Lalanne C."/>
            <person name="Gautier V."/>
            <person name="Ament-Velasquez S.L."/>
            <person name="Kruys A."/>
            <person name="Hutchinson M.I."/>
            <person name="Powell A.J."/>
            <person name="Barry K."/>
            <person name="Miller A.N."/>
            <person name="Grigoriev I.V."/>
            <person name="Debuchy R."/>
            <person name="Gladieux P."/>
            <person name="Thoren M.H."/>
            <person name="Johannesson H."/>
        </authorList>
    </citation>
    <scope>NUCLEOTIDE SEQUENCE</scope>
    <source>
        <strain evidence="15">CBS 538.74</strain>
    </source>
</reference>
<sequence>MPRLLRLHYLFFILFSIAVVLLAILIGPRSFIPSSLTTTPASTTINPAKMGGGPADGYRSVAYFVNWAIYGRKHRPQDLPVENLTHVLYAFANVRPESGEVYLTDSWADTDIHWEGDSWNDTGTNLYGCMKQLNLLKRRNRNLKVLLSIGGWTYSSNFKQPASTPQGRSTFASSAVELLSTLGFDGLDIDWEYPQSPDEAADFVSLLSETRAALDRYASSTVHGGPQNQGYPQPPHFELTVACPAGAQNYGKLDIPGMDRYLDFWNLMAYDYAGSWDGVAGHQANLQPSASNPACTPFSTEAAVQAYVGRGVAPGKIVVGMPLYGRAFEATDGLGQPFSGVGEGTWENGVHDYKKLPLEGAEVRADYEAGASYCYHPGRRVFVSYDTVDMARAKADYIRHRGLGGGMWWESSADKEGSESLIGNVVDVLGGPNALARRSNCITYPHTKYDNLREGFPNN</sequence>
<dbReference type="EC" id="3.2.1.14" evidence="4"/>